<keyword evidence="3" id="KW-0238">DNA-binding</keyword>
<evidence type="ECO:0000256" key="6">
    <source>
        <dbReference type="SAM" id="MobiDB-lite"/>
    </source>
</evidence>
<evidence type="ECO:0000256" key="4">
    <source>
        <dbReference type="ARBA" id="ARBA00023242"/>
    </source>
</evidence>
<proteinExistence type="inferred from homology"/>
<keyword evidence="9" id="KW-1185">Reference proteome</keyword>
<organism evidence="8 9">
    <name type="scientific">Trichoderma ghanense</name>
    <dbReference type="NCBI Taxonomy" id="65468"/>
    <lineage>
        <taxon>Eukaryota</taxon>
        <taxon>Fungi</taxon>
        <taxon>Dikarya</taxon>
        <taxon>Ascomycota</taxon>
        <taxon>Pezizomycotina</taxon>
        <taxon>Sordariomycetes</taxon>
        <taxon>Hypocreomycetidae</taxon>
        <taxon>Hypocreales</taxon>
        <taxon>Hypocreaceae</taxon>
        <taxon>Trichoderma</taxon>
    </lineage>
</organism>
<dbReference type="Gene3D" id="1.10.10.10">
    <property type="entry name" value="Winged helix-like DNA-binding domain superfamily/Winged helix DNA-binding domain"/>
    <property type="match status" value="1"/>
</dbReference>
<comment type="caution">
    <text evidence="8">The sequence shown here is derived from an EMBL/GenBank/DDBJ whole genome shotgun (WGS) entry which is preliminary data.</text>
</comment>
<reference evidence="8 9" key="1">
    <citation type="submission" date="2018-01" db="EMBL/GenBank/DDBJ databases">
        <title>Genome characterization of the sugarcane-associated fungus Trichoderma ghanense CCMA-1212 and their application in lignocelulose bioconversion.</title>
        <authorList>
            <person name="Steindorff A.S."/>
            <person name="Mendes T.D."/>
            <person name="Vilela E.S.D."/>
            <person name="Rodrigues D.S."/>
            <person name="Formighieri E.F."/>
            <person name="Melo I.S."/>
            <person name="Favaro L.C.L."/>
        </authorList>
    </citation>
    <scope>NUCLEOTIDE SEQUENCE [LARGE SCALE GENOMIC DNA]</scope>
    <source>
        <strain evidence="8 9">CCMA-1212</strain>
    </source>
</reference>
<accession>A0ABY2GU95</accession>
<dbReference type="GeneID" id="300580476"/>
<dbReference type="SMART" id="SM00415">
    <property type="entry name" value="HSF"/>
    <property type="match status" value="1"/>
</dbReference>
<protein>
    <submittedName>
        <fullName evidence="8">Heat shock factor protein</fullName>
    </submittedName>
</protein>
<dbReference type="InterPro" id="IPR036388">
    <property type="entry name" value="WH-like_DNA-bd_sf"/>
</dbReference>
<sequence length="723" mass="77854">MSAPNPRKRAAPGTSPIVPIQRNMQQPYEADPVAVANPAMPWGGIGGVPDATDYFGTAAAAVHGENPYGLAQAQPAFPTAVSTPSTSLARRQMNRALVPTNLRAAYDASSDRWSGFGDDGLLVPQNATDGAGQDNIEFFLEERKNEDLIRWSEKGDSFIVLDEDEFAKTLIPELFKHNNYASFVRQLNMYGFHKCVGLSDNSMRASERKNKSPSEYSNPYFRRGHPNLLWLINKPKSGGKSKKGSKGQDGDGDSEEDGAHEEVASHQGAPVTSAAGRPLPAVAGTEPQPLPKKEMALIKEELQKVREQQKLILGAINRLQRNNNDLYNQALMFQSQHDRHQNSINAILNFLANVFRKTLEDQGASQNVTDIISSLMANQNQQPQHQGSVVDLGDFFHAQGDASNQVGAAARKSQKLLPPIPQVAQHMGPPSRTPSTSSSVYHPIGAHPEMGHVTELLDTSPSDTTLRQELEAHPHERMMKIINDHNASNTTGLDLPEAAEIVNNAPNTLSNDQRSTLVNLIAAQTTSPPVPATPAVSDPTSHLPTSTAASSAILSPAQETTAAPPSLSPIMRSPTVPAPSLQHISSNQSELEQLKRLQSEQDAKIHELSGILGPLSPSGHIPGLDDGNEAYFDPPAVDLDQFFDSSAFLNDAQFGDGTDFNFNLDTEALGNGLHGGVNSGVNGGLANGINNHAPSPTGTEEIHRDGFKLNDSPDHGNKRRRLG</sequence>
<feature type="region of interest" description="Disordered" evidence="6">
    <location>
        <begin position="202"/>
        <end position="221"/>
    </location>
</feature>
<dbReference type="SUPFAM" id="SSF46785">
    <property type="entry name" value="Winged helix' DNA-binding domain"/>
    <property type="match status" value="1"/>
</dbReference>
<feature type="region of interest" description="Disordered" evidence="6">
    <location>
        <begin position="525"/>
        <end position="584"/>
    </location>
</feature>
<dbReference type="PANTHER" id="PTHR10015:SF427">
    <property type="entry name" value="HEAT SHOCK FACTOR PROTEIN"/>
    <property type="match status" value="1"/>
</dbReference>
<dbReference type="PANTHER" id="PTHR10015">
    <property type="entry name" value="HEAT SHOCK TRANSCRIPTION FACTOR"/>
    <property type="match status" value="1"/>
</dbReference>
<comment type="subcellular location">
    <subcellularLocation>
        <location evidence="1">Nucleus</location>
    </subcellularLocation>
</comment>
<evidence type="ECO:0000256" key="1">
    <source>
        <dbReference type="ARBA" id="ARBA00004123"/>
    </source>
</evidence>
<feature type="domain" description="HSF-type DNA-binding" evidence="7">
    <location>
        <begin position="135"/>
        <end position="235"/>
    </location>
</feature>
<evidence type="ECO:0000313" key="9">
    <source>
        <dbReference type="Proteomes" id="UP001642720"/>
    </source>
</evidence>
<feature type="compositionally biased region" description="Acidic residues" evidence="6">
    <location>
        <begin position="250"/>
        <end position="259"/>
    </location>
</feature>
<feature type="compositionally biased region" description="Polar residues" evidence="6">
    <location>
        <begin position="542"/>
        <end position="563"/>
    </location>
</feature>
<name>A0ABY2GU95_9HYPO</name>
<dbReference type="Pfam" id="PF00447">
    <property type="entry name" value="HSF_DNA-bind"/>
    <property type="match status" value="1"/>
</dbReference>
<evidence type="ECO:0000259" key="7">
    <source>
        <dbReference type="SMART" id="SM00415"/>
    </source>
</evidence>
<evidence type="ECO:0000256" key="5">
    <source>
        <dbReference type="RuleBase" id="RU004020"/>
    </source>
</evidence>
<feature type="region of interest" description="Disordered" evidence="6">
    <location>
        <begin position="687"/>
        <end position="723"/>
    </location>
</feature>
<keyword evidence="8" id="KW-0346">Stress response</keyword>
<evidence type="ECO:0000256" key="2">
    <source>
        <dbReference type="ARBA" id="ARBA00006403"/>
    </source>
</evidence>
<dbReference type="RefSeq" id="XP_073555417.1">
    <property type="nucleotide sequence ID" value="XM_073706026.1"/>
</dbReference>
<feature type="compositionally biased region" description="Basic and acidic residues" evidence="6">
    <location>
        <begin position="700"/>
        <end position="716"/>
    </location>
</feature>
<feature type="compositionally biased region" description="Polar residues" evidence="6">
    <location>
        <begin position="688"/>
        <end position="698"/>
    </location>
</feature>
<feature type="compositionally biased region" description="Low complexity" evidence="6">
    <location>
        <begin position="525"/>
        <end position="540"/>
    </location>
</feature>
<dbReference type="InterPro" id="IPR036390">
    <property type="entry name" value="WH_DNA-bd_sf"/>
</dbReference>
<feature type="region of interest" description="Disordered" evidence="6">
    <location>
        <begin position="232"/>
        <end position="291"/>
    </location>
</feature>
<dbReference type="InterPro" id="IPR000232">
    <property type="entry name" value="HSF_DNA-bd"/>
</dbReference>
<gene>
    <name evidence="8" type="ORF">CCMA1212_008923</name>
</gene>
<dbReference type="PRINTS" id="PR00056">
    <property type="entry name" value="HSFDOMAIN"/>
</dbReference>
<evidence type="ECO:0000256" key="3">
    <source>
        <dbReference type="ARBA" id="ARBA00023125"/>
    </source>
</evidence>
<dbReference type="Proteomes" id="UP001642720">
    <property type="component" value="Unassembled WGS sequence"/>
</dbReference>
<keyword evidence="4" id="KW-0539">Nucleus</keyword>
<evidence type="ECO:0000313" key="8">
    <source>
        <dbReference type="EMBL" id="TFA99215.1"/>
    </source>
</evidence>
<dbReference type="EMBL" id="PPTA01000015">
    <property type="protein sequence ID" value="TFA99215.1"/>
    <property type="molecule type" value="Genomic_DNA"/>
</dbReference>
<comment type="similarity">
    <text evidence="2 5">Belongs to the HSF family.</text>
</comment>